<evidence type="ECO:0000259" key="1">
    <source>
        <dbReference type="Pfam" id="PF08241"/>
    </source>
</evidence>
<dbReference type="AlphaFoldDB" id="A0A538SVC9"/>
<sequence>MVTAARWKAAQEYERSYWEAQGRAIATGAAAKLDWYRWRADQLVARLCALGFGDLSSGTARVVEIGCGPIGIVSFFPAHERVGVDPLERFYSTNPVLTRLRNPSVRYLQGVGEAIPCDSARYDLAIIDNCIDHVRDVEAVRRELARVLRVRGILYMTVNCRTRWGFVVHRTLSRLDIDRGHPHTFTSSRARRLLDGRGFRILSFETESASLARLTDLRSPALRGRLKAMLGVSEFPVSLVAQRSDSVPRLS</sequence>
<name>A0A538SVC9_UNCEI</name>
<dbReference type="Pfam" id="PF08241">
    <property type="entry name" value="Methyltransf_11"/>
    <property type="match status" value="1"/>
</dbReference>
<proteinExistence type="predicted"/>
<feature type="domain" description="Methyltransferase type 11" evidence="1">
    <location>
        <begin position="64"/>
        <end position="155"/>
    </location>
</feature>
<dbReference type="Gene3D" id="3.40.50.150">
    <property type="entry name" value="Vaccinia Virus protein VP39"/>
    <property type="match status" value="1"/>
</dbReference>
<dbReference type="CDD" id="cd02440">
    <property type="entry name" value="AdoMet_MTases"/>
    <property type="match status" value="1"/>
</dbReference>
<organism evidence="2 3">
    <name type="scientific">Eiseniibacteriota bacterium</name>
    <dbReference type="NCBI Taxonomy" id="2212470"/>
    <lineage>
        <taxon>Bacteria</taxon>
        <taxon>Candidatus Eiseniibacteriota</taxon>
    </lineage>
</organism>
<gene>
    <name evidence="2" type="ORF">E6K74_03555</name>
</gene>
<dbReference type="GO" id="GO:0008757">
    <property type="term" value="F:S-adenosylmethionine-dependent methyltransferase activity"/>
    <property type="evidence" value="ECO:0007669"/>
    <property type="project" value="InterPro"/>
</dbReference>
<evidence type="ECO:0000313" key="2">
    <source>
        <dbReference type="EMBL" id="TMQ55329.1"/>
    </source>
</evidence>
<keyword evidence="2" id="KW-0808">Transferase</keyword>
<keyword evidence="2" id="KW-0489">Methyltransferase</keyword>
<comment type="caution">
    <text evidence="2">The sequence shown here is derived from an EMBL/GenBank/DDBJ whole genome shotgun (WGS) entry which is preliminary data.</text>
</comment>
<dbReference type="EMBL" id="VBOU01000032">
    <property type="protein sequence ID" value="TMQ55329.1"/>
    <property type="molecule type" value="Genomic_DNA"/>
</dbReference>
<protein>
    <submittedName>
        <fullName evidence="2">Class I SAM-dependent methyltransferase</fullName>
    </submittedName>
</protein>
<dbReference type="InterPro" id="IPR013216">
    <property type="entry name" value="Methyltransf_11"/>
</dbReference>
<dbReference type="GO" id="GO:0032259">
    <property type="term" value="P:methylation"/>
    <property type="evidence" value="ECO:0007669"/>
    <property type="project" value="UniProtKB-KW"/>
</dbReference>
<reference evidence="2 3" key="1">
    <citation type="journal article" date="2019" name="Nat. Microbiol.">
        <title>Mediterranean grassland soil C-N compound turnover is dependent on rainfall and depth, and is mediated by genomically divergent microorganisms.</title>
        <authorList>
            <person name="Diamond S."/>
            <person name="Andeer P.F."/>
            <person name="Li Z."/>
            <person name="Crits-Christoph A."/>
            <person name="Burstein D."/>
            <person name="Anantharaman K."/>
            <person name="Lane K.R."/>
            <person name="Thomas B.C."/>
            <person name="Pan C."/>
            <person name="Northen T.R."/>
            <person name="Banfield J.F."/>
        </authorList>
    </citation>
    <scope>NUCLEOTIDE SEQUENCE [LARGE SCALE GENOMIC DNA]</scope>
    <source>
        <strain evidence="2">WS_4</strain>
    </source>
</reference>
<dbReference type="Proteomes" id="UP000319829">
    <property type="component" value="Unassembled WGS sequence"/>
</dbReference>
<accession>A0A538SVC9</accession>
<dbReference type="SUPFAM" id="SSF53335">
    <property type="entry name" value="S-adenosyl-L-methionine-dependent methyltransferases"/>
    <property type="match status" value="1"/>
</dbReference>
<dbReference type="InterPro" id="IPR029063">
    <property type="entry name" value="SAM-dependent_MTases_sf"/>
</dbReference>
<evidence type="ECO:0000313" key="3">
    <source>
        <dbReference type="Proteomes" id="UP000319829"/>
    </source>
</evidence>